<reference evidence="2 3" key="1">
    <citation type="submission" date="2016-01" db="EMBL/GenBank/DDBJ databases">
        <authorList>
            <person name="Oliw E.H."/>
        </authorList>
    </citation>
    <scope>NUCLEOTIDE SEQUENCE [LARGE SCALE GENOMIC DNA]</scope>
    <source>
        <strain evidence="2 3">FRB97</strain>
    </source>
</reference>
<organism evidence="2 3">
    <name type="scientific">Gibbsiella quercinecans</name>
    <dbReference type="NCBI Taxonomy" id="929813"/>
    <lineage>
        <taxon>Bacteria</taxon>
        <taxon>Pseudomonadati</taxon>
        <taxon>Pseudomonadota</taxon>
        <taxon>Gammaproteobacteria</taxon>
        <taxon>Enterobacterales</taxon>
        <taxon>Yersiniaceae</taxon>
        <taxon>Gibbsiella</taxon>
    </lineage>
</organism>
<dbReference type="OrthoDB" id="2216870at2"/>
<gene>
    <name evidence="2" type="ORF">AWC35_02735</name>
</gene>
<dbReference type="KEGG" id="gqu:AWC35_02735"/>
<dbReference type="InterPro" id="IPR014729">
    <property type="entry name" value="Rossmann-like_a/b/a_fold"/>
</dbReference>
<dbReference type="AlphaFoldDB" id="A0A250AWV7"/>
<dbReference type="InterPro" id="IPR051599">
    <property type="entry name" value="Cell_Envelope_Assoc"/>
</dbReference>
<dbReference type="Pfam" id="PF02698">
    <property type="entry name" value="DUF218"/>
    <property type="match status" value="1"/>
</dbReference>
<dbReference type="InterPro" id="IPR003848">
    <property type="entry name" value="DUF218"/>
</dbReference>
<dbReference type="Proteomes" id="UP000217182">
    <property type="component" value="Chromosome"/>
</dbReference>
<dbReference type="PANTHER" id="PTHR30336:SF20">
    <property type="entry name" value="DUF218 DOMAIN-CONTAINING PROTEIN"/>
    <property type="match status" value="1"/>
</dbReference>
<accession>A0A250AWV7</accession>
<evidence type="ECO:0000313" key="3">
    <source>
        <dbReference type="Proteomes" id="UP000217182"/>
    </source>
</evidence>
<protein>
    <recommendedName>
        <fullName evidence="1">DUF218 domain-containing protein</fullName>
    </recommendedName>
</protein>
<dbReference type="Gene3D" id="1.10.3620.10">
    <property type="entry name" value="YdcF like domain"/>
    <property type="match status" value="1"/>
</dbReference>
<dbReference type="EMBL" id="CP014136">
    <property type="protein sequence ID" value="ATA18351.1"/>
    <property type="molecule type" value="Genomic_DNA"/>
</dbReference>
<dbReference type="GO" id="GO:0005886">
    <property type="term" value="C:plasma membrane"/>
    <property type="evidence" value="ECO:0007669"/>
    <property type="project" value="TreeGrafter"/>
</dbReference>
<proteinExistence type="predicted"/>
<evidence type="ECO:0000313" key="2">
    <source>
        <dbReference type="EMBL" id="ATA18351.1"/>
    </source>
</evidence>
<dbReference type="RefSeq" id="WP_095844949.1">
    <property type="nucleotide sequence ID" value="NZ_CP014136.1"/>
</dbReference>
<evidence type="ECO:0000259" key="1">
    <source>
        <dbReference type="Pfam" id="PF02698"/>
    </source>
</evidence>
<keyword evidence="3" id="KW-1185">Reference proteome</keyword>
<dbReference type="PANTHER" id="PTHR30336">
    <property type="entry name" value="INNER MEMBRANE PROTEIN, PROBABLE PERMEASE"/>
    <property type="match status" value="1"/>
</dbReference>
<sequence length="256" mass="28261">MNLSSGVIHDLNMLADWLSPDELAAAESISPDLLILAGHAIMPNITGAMRFIAETGIPVLFSGGIGHSTALLRQAVKNNPLTTAIEIEDKSEAEILADIAERIFAIPKNKIFIENQSTNCGQNADFSRELILQHNLAPSTIILVQDPLMQRRTYESFEFSWKKKNIAGRFINWPVFKPHLIMAGNKPIITGAQFCGVWALNRYISMILGEVKRLRDDVSGYGPLGAGFIGHVDVPEEIECAWQRLIGDSKLAEIVR</sequence>
<dbReference type="Gene3D" id="3.40.50.620">
    <property type="entry name" value="HUPs"/>
    <property type="match status" value="1"/>
</dbReference>
<name>A0A250AWV7_9GAMM</name>
<dbReference type="CDD" id="cd06259">
    <property type="entry name" value="YdcF-like"/>
    <property type="match status" value="1"/>
</dbReference>
<feature type="domain" description="DUF218" evidence="1">
    <location>
        <begin position="44"/>
        <end position="158"/>
    </location>
</feature>